<proteinExistence type="predicted"/>
<evidence type="ECO:0000256" key="1">
    <source>
        <dbReference type="SAM" id="MobiDB-lite"/>
    </source>
</evidence>
<accession>A0AAD9BHA2</accession>
<reference evidence="2" key="1">
    <citation type="submission" date="2023-04" db="EMBL/GenBank/DDBJ databases">
        <title>Chromosome-level genome of Chaenocephalus aceratus.</title>
        <authorList>
            <person name="Park H."/>
        </authorList>
    </citation>
    <scope>NUCLEOTIDE SEQUENCE</scope>
    <source>
        <strain evidence="2">DE</strain>
        <tissue evidence="2">Muscle</tissue>
    </source>
</reference>
<name>A0AAD9BHA2_DISEL</name>
<dbReference type="Proteomes" id="UP001228049">
    <property type="component" value="Unassembled WGS sequence"/>
</dbReference>
<evidence type="ECO:0000313" key="2">
    <source>
        <dbReference type="EMBL" id="KAK1881528.1"/>
    </source>
</evidence>
<keyword evidence="3" id="KW-1185">Reference proteome</keyword>
<organism evidence="2 3">
    <name type="scientific">Dissostichus eleginoides</name>
    <name type="common">Patagonian toothfish</name>
    <name type="synonym">Dissostichus amissus</name>
    <dbReference type="NCBI Taxonomy" id="100907"/>
    <lineage>
        <taxon>Eukaryota</taxon>
        <taxon>Metazoa</taxon>
        <taxon>Chordata</taxon>
        <taxon>Craniata</taxon>
        <taxon>Vertebrata</taxon>
        <taxon>Euteleostomi</taxon>
        <taxon>Actinopterygii</taxon>
        <taxon>Neopterygii</taxon>
        <taxon>Teleostei</taxon>
        <taxon>Neoteleostei</taxon>
        <taxon>Acanthomorphata</taxon>
        <taxon>Eupercaria</taxon>
        <taxon>Perciformes</taxon>
        <taxon>Notothenioidei</taxon>
        <taxon>Nototheniidae</taxon>
        <taxon>Dissostichus</taxon>
    </lineage>
</organism>
<feature type="region of interest" description="Disordered" evidence="1">
    <location>
        <begin position="68"/>
        <end position="103"/>
    </location>
</feature>
<protein>
    <submittedName>
        <fullName evidence="2">Protein GrpE</fullName>
    </submittedName>
</protein>
<sequence>MARARPSCLTEAAKLSGHVRTVSYEAKIKETGPVLFTPPGSSVLDLTHPGTAGFPKAGVQNQDPPPVLPVPGGLHNRLSYPSIRPHSSEGKLAEKSDTGSLQDSSLMQALERRTGEPDTDVVIEVLQEGLITGLIGSSCRSRVGYHAALKQLPACPSNKYRQPFAGGRVTHSPCIPACFATVVRFTPCPSIMAAWRDEKDHWQWEGGKGGLEKVRQMVRRDDNGVISQRILHLWCDGGA</sequence>
<feature type="non-terminal residue" evidence="2">
    <location>
        <position position="1"/>
    </location>
</feature>
<gene>
    <name evidence="2" type="ORF">KUDE01_024693</name>
</gene>
<dbReference type="AlphaFoldDB" id="A0AAD9BHA2"/>
<evidence type="ECO:0000313" key="3">
    <source>
        <dbReference type="Proteomes" id="UP001228049"/>
    </source>
</evidence>
<comment type="caution">
    <text evidence="2">The sequence shown here is derived from an EMBL/GenBank/DDBJ whole genome shotgun (WGS) entry which is preliminary data.</text>
</comment>
<dbReference type="EMBL" id="JASDAP010000024">
    <property type="protein sequence ID" value="KAK1881528.1"/>
    <property type="molecule type" value="Genomic_DNA"/>
</dbReference>
<feature type="compositionally biased region" description="Basic and acidic residues" evidence="1">
    <location>
        <begin position="86"/>
        <end position="97"/>
    </location>
</feature>